<organism evidence="1 2">
    <name type="scientific">Rhizopus delemar</name>
    <dbReference type="NCBI Taxonomy" id="936053"/>
    <lineage>
        <taxon>Eukaryota</taxon>
        <taxon>Fungi</taxon>
        <taxon>Fungi incertae sedis</taxon>
        <taxon>Mucoromycota</taxon>
        <taxon>Mucoromycotina</taxon>
        <taxon>Mucoromycetes</taxon>
        <taxon>Mucorales</taxon>
        <taxon>Mucorineae</taxon>
        <taxon>Rhizopodaceae</taxon>
        <taxon>Rhizopus</taxon>
    </lineage>
</organism>
<evidence type="ECO:0000313" key="2">
    <source>
        <dbReference type="Proteomes" id="UP000740926"/>
    </source>
</evidence>
<proteinExistence type="predicted"/>
<dbReference type="EMBL" id="JAANIU010001611">
    <property type="protein sequence ID" value="KAG1566820.1"/>
    <property type="molecule type" value="Genomic_DNA"/>
</dbReference>
<sequence>MTDRLKCNFNMNDSLPGFFIHGGYAILDRAKAESQYCDSVRALTECEMLECQNWALNILASDFMPLKHQDSFWLNKVFRTNLIREFINAEETRFIVSTPANYHQTAPHHHKRMLEPEAERVLRPRINIKEDDGIMLDGLD</sequence>
<dbReference type="Proteomes" id="UP000740926">
    <property type="component" value="Unassembled WGS sequence"/>
</dbReference>
<comment type="caution">
    <text evidence="1">The sequence shown here is derived from an EMBL/GenBank/DDBJ whole genome shotgun (WGS) entry which is preliminary data.</text>
</comment>
<accession>A0A9P6YZ48</accession>
<protein>
    <submittedName>
        <fullName evidence="1">Uncharacterized protein</fullName>
    </submittedName>
</protein>
<dbReference type="AlphaFoldDB" id="A0A9P6YZ48"/>
<reference evidence="1 2" key="1">
    <citation type="journal article" date="2020" name="Microb. Genom.">
        <title>Genetic diversity of clinical and environmental Mucorales isolates obtained from an investigation of mucormycosis cases among solid organ transplant recipients.</title>
        <authorList>
            <person name="Nguyen M.H."/>
            <person name="Kaul D."/>
            <person name="Muto C."/>
            <person name="Cheng S.J."/>
            <person name="Richter R.A."/>
            <person name="Bruno V.M."/>
            <person name="Liu G."/>
            <person name="Beyhan S."/>
            <person name="Sundermann A.J."/>
            <person name="Mounaud S."/>
            <person name="Pasculle A.W."/>
            <person name="Nierman W.C."/>
            <person name="Driscoll E."/>
            <person name="Cumbie R."/>
            <person name="Clancy C.J."/>
            <person name="Dupont C.L."/>
        </authorList>
    </citation>
    <scope>NUCLEOTIDE SEQUENCE [LARGE SCALE GENOMIC DNA]</scope>
    <source>
        <strain evidence="1 2">GL24</strain>
    </source>
</reference>
<keyword evidence="2" id="KW-1185">Reference proteome</keyword>
<gene>
    <name evidence="1" type="ORF">G6F50_008786</name>
</gene>
<name>A0A9P6YZ48_9FUNG</name>
<evidence type="ECO:0000313" key="1">
    <source>
        <dbReference type="EMBL" id="KAG1566820.1"/>
    </source>
</evidence>